<proteinExistence type="predicted"/>
<dbReference type="PANTHER" id="PTHR10098">
    <property type="entry name" value="RAPSYN-RELATED"/>
    <property type="match status" value="1"/>
</dbReference>
<evidence type="ECO:0000256" key="1">
    <source>
        <dbReference type="PROSITE-ProRule" id="PRU00339"/>
    </source>
</evidence>
<dbReference type="EMBL" id="CP009506">
    <property type="protein sequence ID" value="AKB28315.1"/>
    <property type="molecule type" value="Genomic_DNA"/>
</dbReference>
<keyword evidence="4" id="KW-1185">Reference proteome</keyword>
<evidence type="ECO:0000313" key="4">
    <source>
        <dbReference type="Proteomes" id="UP000033111"/>
    </source>
</evidence>
<keyword evidence="1" id="KW-0802">TPR repeat</keyword>
<evidence type="ECO:0000313" key="3">
    <source>
        <dbReference type="EMBL" id="AKB28315.1"/>
    </source>
</evidence>
<feature type="repeat" description="TPR" evidence="1">
    <location>
        <begin position="708"/>
        <end position="741"/>
    </location>
</feature>
<dbReference type="GeneID" id="24860429"/>
<gene>
    <name evidence="3" type="ORF">MSSIT_1596</name>
</gene>
<dbReference type="HOGENOM" id="CLU_012727_0_0_2"/>
<dbReference type="AlphaFoldDB" id="A0A0E3P6B1"/>
<dbReference type="InterPro" id="IPR011990">
    <property type="entry name" value="TPR-like_helical_dom_sf"/>
</dbReference>
<dbReference type="PANTHER" id="PTHR10098:SF106">
    <property type="entry name" value="TETRATRICOPEPTIDE REPEAT PROTEIN 28-LIKE PROTEIN"/>
    <property type="match status" value="1"/>
</dbReference>
<dbReference type="SUPFAM" id="SSF52540">
    <property type="entry name" value="P-loop containing nucleoside triphosphate hydrolases"/>
    <property type="match status" value="1"/>
</dbReference>
<dbReference type="PROSITE" id="PS50005">
    <property type="entry name" value="TPR"/>
    <property type="match status" value="3"/>
</dbReference>
<protein>
    <submittedName>
        <fullName evidence="3">Photosystem I assembly protein Ycf3</fullName>
    </submittedName>
</protein>
<feature type="repeat" description="TPR" evidence="1">
    <location>
        <begin position="668"/>
        <end position="701"/>
    </location>
</feature>
<dbReference type="Gene3D" id="1.25.40.10">
    <property type="entry name" value="Tetratricopeptide repeat domain"/>
    <property type="match status" value="1"/>
</dbReference>
<evidence type="ECO:0000259" key="2">
    <source>
        <dbReference type="Pfam" id="PF25201"/>
    </source>
</evidence>
<dbReference type="Pfam" id="PF13424">
    <property type="entry name" value="TPR_12"/>
    <property type="match status" value="2"/>
</dbReference>
<name>A0A0E3P6B1_9EURY</name>
<dbReference type="KEGG" id="msw:MSSIT_1596"/>
<organism evidence="3 4">
    <name type="scientific">Methanosarcina siciliae T4/M</name>
    <dbReference type="NCBI Taxonomy" id="1434120"/>
    <lineage>
        <taxon>Archaea</taxon>
        <taxon>Methanobacteriati</taxon>
        <taxon>Methanobacteriota</taxon>
        <taxon>Stenosarchaea group</taxon>
        <taxon>Methanomicrobia</taxon>
        <taxon>Methanosarcinales</taxon>
        <taxon>Methanosarcinaceae</taxon>
        <taxon>Methanosarcina</taxon>
    </lineage>
</organism>
<accession>A0A0E3P6B1</accession>
<dbReference type="InterPro" id="IPR027417">
    <property type="entry name" value="P-loop_NTPase"/>
</dbReference>
<dbReference type="InterPro" id="IPR057575">
    <property type="entry name" value="nSTAND6_dom"/>
</dbReference>
<dbReference type="Pfam" id="PF25201">
    <property type="entry name" value="nSTAND6"/>
    <property type="match status" value="1"/>
</dbReference>
<dbReference type="SMART" id="SM00028">
    <property type="entry name" value="TPR"/>
    <property type="match status" value="4"/>
</dbReference>
<dbReference type="Gene3D" id="3.40.50.300">
    <property type="entry name" value="P-loop containing nucleotide triphosphate hydrolases"/>
    <property type="match status" value="1"/>
</dbReference>
<dbReference type="Proteomes" id="UP000033111">
    <property type="component" value="Chromosome"/>
</dbReference>
<dbReference type="InterPro" id="IPR019734">
    <property type="entry name" value="TPR_rpt"/>
</dbReference>
<sequence length="762" mass="87764">MDPISLAHQATDVLAPALPFIYAERDVVTAKVHDMLLEKGIEKLGSKSLNKAKVVFDKIRSKKSKPIEIALEKLSKNSEDTTAKEELQQGILKLLSEDRDLARKIDLTINLNVENINHLALGNYNTFFNIETPSGDEYIKIIEYLDERRKEAENHEIMSRYNSSALPAYPERLKEFVTNNRADELRNALTYLEKHNILLISGIGGVGKTTLARALVDLRPINVPEPFWFSFYDNQDAKLDDILEELAAYMRAPEITEFKSDRREPGKNDVDKFTGVLNDRSEIWLFFDDLSIILENTKFNDKGIELLFSSLRYRTHNAKIIITSRVLPNFKNGESLIDVVEEEEKQHLNGLRTDFAVDYLAKNGLDSLTLDELKILAKDVDGHPLALKLLVGLVKKFGVSDTLNDLTRYRDLKESTIKKTRKMFDKLAGNEKELLERISVYRRAETMNAIKIMFTDKTAIDAVDNLIDKSLLETDHKGRYWLQNQVEKFSYIDLKNKKEVHKLAMEYYRFLITDELGEKEYNDLAFEALYHANMAEEYDQVDNILRENLHFEFDNDTILDTILKSFNLMIEQFAINPFVREVEDEIHAAIFRGTAMAYRNSGESRKAIEKYEKALKIYQEIGQRRNEGDTLGYLGKAYNDLGESRKAIECHEKAQKIAQELGYRRKEVNNLGDMGLAYNNLGESRKAIECHEKALKIAQELGYWRKEVDNLGDMGLAYNDLGESRKAIECHEKALKIAQEHGEQELINSCKRQLEELKNDTR</sequence>
<dbReference type="SUPFAM" id="SSF48452">
    <property type="entry name" value="TPR-like"/>
    <property type="match status" value="1"/>
</dbReference>
<dbReference type="PRINTS" id="PR00364">
    <property type="entry name" value="DISEASERSIST"/>
</dbReference>
<feature type="domain" description="Novel STAND NTPase 6" evidence="2">
    <location>
        <begin position="181"/>
        <end position="321"/>
    </location>
</feature>
<reference evidence="3 4" key="1">
    <citation type="submission" date="2014-07" db="EMBL/GenBank/DDBJ databases">
        <title>Methanogenic archaea and the global carbon cycle.</title>
        <authorList>
            <person name="Henriksen J.R."/>
            <person name="Luke J."/>
            <person name="Reinhart S."/>
            <person name="Benedict M.N."/>
            <person name="Youngblut N.D."/>
            <person name="Metcalf M.E."/>
            <person name="Whitaker R.J."/>
            <person name="Metcalf W.W."/>
        </authorList>
    </citation>
    <scope>NUCLEOTIDE SEQUENCE [LARGE SCALE GENOMIC DNA]</scope>
    <source>
        <strain evidence="3 4">T4/M</strain>
    </source>
</reference>
<feature type="repeat" description="TPR" evidence="1">
    <location>
        <begin position="588"/>
        <end position="621"/>
    </location>
</feature>
<dbReference type="OrthoDB" id="137714at2157"/>
<dbReference type="RefSeq" id="WP_048171629.1">
    <property type="nucleotide sequence ID" value="NZ_CP009506.1"/>
</dbReference>
<dbReference type="PATRIC" id="fig|1434120.4.peg.2044"/>